<evidence type="ECO:0000313" key="1">
    <source>
        <dbReference type="EMBL" id="QPB08038.1"/>
    </source>
</evidence>
<evidence type="ECO:0008006" key="3">
    <source>
        <dbReference type="Google" id="ProtNLM"/>
    </source>
</evidence>
<keyword evidence="2" id="KW-1185">Reference proteome</keyword>
<accession>A0A873WDJ4</accession>
<sequence>MQFYYNLNPPGYEGESDIVTIEAPSEVMDVLFQYSKQISDQTNAHQSKAVKDVLKESVNTIIEKHNDRKNRKTKKR</sequence>
<proteinExistence type="predicted"/>
<organism evidence="1 2">
    <name type="scientific">Synechococcus phage S-H38</name>
    <dbReference type="NCBI Taxonomy" id="2783673"/>
    <lineage>
        <taxon>Viruses</taxon>
        <taxon>Duplodnaviria</taxon>
        <taxon>Heunggongvirae</taxon>
        <taxon>Uroviricota</taxon>
        <taxon>Caudoviricetes</taxon>
        <taxon>Pantevenvirales</taxon>
        <taxon>Kyanoviridae</taxon>
        <taxon>Yellowseavirus</taxon>
        <taxon>Yellowseavirus thirtyeight</taxon>
    </lineage>
</organism>
<dbReference type="GeneID" id="77946734"/>
<dbReference type="EMBL" id="MW117965">
    <property type="protein sequence ID" value="QPB08038.1"/>
    <property type="molecule type" value="Genomic_DNA"/>
</dbReference>
<evidence type="ECO:0000313" key="2">
    <source>
        <dbReference type="Proteomes" id="UP000663144"/>
    </source>
</evidence>
<reference evidence="1" key="1">
    <citation type="submission" date="2020-10" db="EMBL/GenBank/DDBJ databases">
        <title>The Isolation and Genome Sequence of a Novel Cyanophage S-H38 from the Yellow Sea, China.</title>
        <authorList>
            <person name="Jiang T."/>
        </authorList>
    </citation>
    <scope>NUCLEOTIDE SEQUENCE</scope>
</reference>
<dbReference type="RefSeq" id="YP_010670529.1">
    <property type="nucleotide sequence ID" value="NC_070964.1"/>
</dbReference>
<dbReference type="Proteomes" id="UP000663144">
    <property type="component" value="Segment"/>
</dbReference>
<name>A0A873WDJ4_9CAUD</name>
<protein>
    <recommendedName>
        <fullName evidence="3">DUF1583 domain-containing protein</fullName>
    </recommendedName>
</protein>
<dbReference type="KEGG" id="vg:77946734"/>